<feature type="non-terminal residue" evidence="4">
    <location>
        <position position="250"/>
    </location>
</feature>
<feature type="domain" description="PAS" evidence="2">
    <location>
        <begin position="166"/>
        <end position="223"/>
    </location>
</feature>
<dbReference type="CDD" id="cd00130">
    <property type="entry name" value="PAS"/>
    <property type="match status" value="2"/>
</dbReference>
<dbReference type="PANTHER" id="PTHR44757">
    <property type="entry name" value="DIGUANYLATE CYCLASE DGCP"/>
    <property type="match status" value="1"/>
</dbReference>
<dbReference type="PANTHER" id="PTHR44757:SF2">
    <property type="entry name" value="BIOFILM ARCHITECTURE MAINTENANCE PROTEIN MBAA"/>
    <property type="match status" value="1"/>
</dbReference>
<dbReference type="InterPro" id="IPR013767">
    <property type="entry name" value="PAS_fold"/>
</dbReference>
<keyword evidence="1" id="KW-0175">Coiled coil</keyword>
<evidence type="ECO:0000256" key="1">
    <source>
        <dbReference type="SAM" id="Coils"/>
    </source>
</evidence>
<dbReference type="Pfam" id="PF13426">
    <property type="entry name" value="PAS_9"/>
    <property type="match status" value="1"/>
</dbReference>
<dbReference type="PROSITE" id="PS50112">
    <property type="entry name" value="PAS"/>
    <property type="match status" value="2"/>
</dbReference>
<comment type="caution">
    <text evidence="4">The sequence shown here is derived from an EMBL/GenBank/DDBJ whole genome shotgun (WGS) entry which is preliminary data.</text>
</comment>
<dbReference type="PROSITE" id="PS50113">
    <property type="entry name" value="PAC"/>
    <property type="match status" value="1"/>
</dbReference>
<evidence type="ECO:0000313" key="4">
    <source>
        <dbReference type="EMBL" id="GAH63149.1"/>
    </source>
</evidence>
<accession>X1IAM5</accession>
<evidence type="ECO:0000259" key="2">
    <source>
        <dbReference type="PROSITE" id="PS50112"/>
    </source>
</evidence>
<dbReference type="SUPFAM" id="SSF55785">
    <property type="entry name" value="PYP-like sensor domain (PAS domain)"/>
    <property type="match status" value="2"/>
</dbReference>
<protein>
    <recommendedName>
        <fullName evidence="5">PAS domain-containing protein</fullName>
    </recommendedName>
</protein>
<sequence length="250" mass="28870">MMKDKDITKDQPLSELAELRQQITELEKSEIKHKQIEKALHDNEEKFRILVEMDTNGILLETVEGRVVECNTAGAKIYGYSKEEMIGLTIADLVPEDFAKKLPKVITDKETTHGIFVSRISKKKDGTIFPTEIATKIVNIRKKSRLIVYIRDITERKKEEKKLKETRKMFTSLFNSSPEAALYHDEDGCIININPHFTELFGYTLKEIKGRNIDEGMIYPEDKVEEGERLTKKALALKGFTDYETVRKKK</sequence>
<evidence type="ECO:0000259" key="3">
    <source>
        <dbReference type="PROSITE" id="PS50113"/>
    </source>
</evidence>
<evidence type="ECO:0008006" key="5">
    <source>
        <dbReference type="Google" id="ProtNLM"/>
    </source>
</evidence>
<dbReference type="AlphaFoldDB" id="X1IAM5"/>
<dbReference type="InterPro" id="IPR000014">
    <property type="entry name" value="PAS"/>
</dbReference>
<reference evidence="4" key="1">
    <citation type="journal article" date="2014" name="Front. Microbiol.">
        <title>High frequency of phylogenetically diverse reductive dehalogenase-homologous genes in deep subseafloor sedimentary metagenomes.</title>
        <authorList>
            <person name="Kawai M."/>
            <person name="Futagami T."/>
            <person name="Toyoda A."/>
            <person name="Takaki Y."/>
            <person name="Nishi S."/>
            <person name="Hori S."/>
            <person name="Arai W."/>
            <person name="Tsubouchi T."/>
            <person name="Morono Y."/>
            <person name="Uchiyama I."/>
            <person name="Ito T."/>
            <person name="Fujiyama A."/>
            <person name="Inagaki F."/>
            <person name="Takami H."/>
        </authorList>
    </citation>
    <scope>NUCLEOTIDE SEQUENCE</scope>
    <source>
        <strain evidence="4">Expedition CK06-06</strain>
    </source>
</reference>
<dbReference type="EMBL" id="BARU01030397">
    <property type="protein sequence ID" value="GAH63149.1"/>
    <property type="molecule type" value="Genomic_DNA"/>
</dbReference>
<dbReference type="Pfam" id="PF00989">
    <property type="entry name" value="PAS"/>
    <property type="match status" value="1"/>
</dbReference>
<gene>
    <name evidence="4" type="ORF">S03H2_48237</name>
</gene>
<organism evidence="4">
    <name type="scientific">marine sediment metagenome</name>
    <dbReference type="NCBI Taxonomy" id="412755"/>
    <lineage>
        <taxon>unclassified sequences</taxon>
        <taxon>metagenomes</taxon>
        <taxon>ecological metagenomes</taxon>
    </lineage>
</organism>
<name>X1IAM5_9ZZZZ</name>
<dbReference type="InterPro" id="IPR000700">
    <property type="entry name" value="PAS-assoc_C"/>
</dbReference>
<feature type="coiled-coil region" evidence="1">
    <location>
        <begin position="16"/>
        <end position="46"/>
    </location>
</feature>
<dbReference type="InterPro" id="IPR035965">
    <property type="entry name" value="PAS-like_dom_sf"/>
</dbReference>
<dbReference type="InterPro" id="IPR052155">
    <property type="entry name" value="Biofilm_reg_signaling"/>
</dbReference>
<dbReference type="SMART" id="SM00091">
    <property type="entry name" value="PAS"/>
    <property type="match status" value="2"/>
</dbReference>
<dbReference type="Gene3D" id="3.30.450.20">
    <property type="entry name" value="PAS domain"/>
    <property type="match status" value="2"/>
</dbReference>
<feature type="domain" description="PAC" evidence="3">
    <location>
        <begin position="114"/>
        <end position="165"/>
    </location>
</feature>
<dbReference type="NCBIfam" id="TIGR00229">
    <property type="entry name" value="sensory_box"/>
    <property type="match status" value="2"/>
</dbReference>
<proteinExistence type="predicted"/>
<dbReference type="GO" id="GO:0006355">
    <property type="term" value="P:regulation of DNA-templated transcription"/>
    <property type="evidence" value="ECO:0007669"/>
    <property type="project" value="InterPro"/>
</dbReference>
<feature type="domain" description="PAS" evidence="2">
    <location>
        <begin position="43"/>
        <end position="97"/>
    </location>
</feature>